<feature type="region of interest" description="Disordered" evidence="4">
    <location>
        <begin position="50"/>
        <end position="92"/>
    </location>
</feature>
<comment type="similarity">
    <text evidence="2">Belongs to the NRDE2 family.</text>
</comment>
<name>A0ABQ7WXG9_BRANA</name>
<evidence type="ECO:0000256" key="4">
    <source>
        <dbReference type="SAM" id="MobiDB-lite"/>
    </source>
</evidence>
<accession>A0ABQ7WXG9</accession>
<keyword evidence="6" id="KW-1185">Reference proteome</keyword>
<dbReference type="PANTHER" id="PTHR13471:SF0">
    <property type="entry name" value="NUCLEAR EXOSOME REGULATOR NRDE2"/>
    <property type="match status" value="1"/>
</dbReference>
<gene>
    <name evidence="5" type="ORF">HID58_092141</name>
</gene>
<protein>
    <recommendedName>
        <fullName evidence="7">Protein NRDE2-like protein</fullName>
    </recommendedName>
</protein>
<evidence type="ECO:0000256" key="3">
    <source>
        <dbReference type="ARBA" id="ARBA00023242"/>
    </source>
</evidence>
<sequence length="1912" mass="217952">TPEKGDGEQNTTGLFPLFPTQANSVSAISSAPQWLRNASFTTDLSVIDAAPSTAPSLPDVEASEEEEEGDAYRNNTEANQPRPAKDYYLDTRPDPDNLAYGSIYRMNVPRYKLDNSQRGFESGSTKLYLRNRRGSMLEAEIDVNSLDGKAKSDNRYWYAKNAAMERNKNFRRIRLSASSREAVDSCFDRFIPLEEGEAVQESEEEDVESKESVVGTSWEDEVLNKTREFNRQTREHPHDEKAWLAFADFQDKVSSMQSQKGVRLQTLEKKISILEKAFELNPDSEELLLALLKAYRSRDSADVLISRWEKALMQNSSSYKLWREFLRVVQGEFSRFKVSEVRKMYSYAIQALFSACSKRHRQMDATSEPVDSALIQQELVLVDMLVSLCRFEWQAGYRELATALFQAEMEYSIFSPSLLLSEQSKLRLFEHFWSSNGARVGEEGAFGWSLWLEKEEEHRQKMLKEESSDDNDVGGWTGWTEQLSDRKEDSIIASANTGEGDNGMPEDDTEAMLKLLGIDVDAAASDEVKDTSTWVKWFEEEVSRDQNQWMPTRKAGELSSVDEMGEREDEEQLSSLVLYEDINGYLFSLRSNEARLSLVYQFVDFFGANISPWTSSNSLWWIEKINSLETLSDSMLENLRNVHECLSKSDSANGFSLGSLLGSNSDISMRTEMMKFLRNAILLCLNVFPRNYILEEAVLVAEELFVTNMKTCEVATTPCQALAKRLLKSDRQDLLLCGVYAQREAASGNMKQARRIFDMALTSICGLPKTPEKGDGEQNTTGLFPLFPTQANSVSAISSAPQWLRNASFTTDLSVIDAAPSTAPSLPDVEASEEEEEGDAYRNNTEANQPRVYDLIEEEEGSESDDDDKAKRRRRRSGRGILMSTIRSLPRIITWILVLIRIILLMAPSTGSLHLHMMNVPRYKLDNSQRGFESGSTKLYLRNRRGSMLEAEIDVNSLDGKAKSDNRYWYAKNAAMERNKNFRRIRLSASSREAVDSCFDRFIPLEEGEAVQESEEEDVESKESVVGTSWEDEVLNKTREFNRQTREHPHDEKAWLAFADFQDKVSSMQSQKGVRLQTLEKKISILEKAFELNPDSEELLLALLKAYRSRDSADVLISRWEKALMQNSSSYKLWREFLRVVQGEFSRFKVSEVRKMYSYAIQALFSACSKRHRQMDATSEPVDSALIQQELVLVDMLVSLCRFEWQAGYRELATALFQAEMEYSIFSPSLLLSEQSKLRLFEHFWSSNGARVGEEGAFGWSLWLEKEEEHRQKMLKEESSDDNDVGGWTGWTEQLSDRKEDSIIASANTGEGDVNRDREGLDEEMEDENGMPEDDTEAMLNLLGIDVDAAASDEVKDTSTWVKWFEEEVSRDQNQWMPTRKAGELSSVDEMGEREDEEQLSSLVLYEDINGYLFSLRSNEARLSLVYQFVDFFGANISPWTSSNSLWWIEKINSLETLSDSMLENLRNVHECLSKSDSANGFSLGSLLGSNSDISMRTEMMKFLRNAILLCLNVFPRNYILEEAVLVAEELFVTNMKTCEVATTPCQALAKRLLKSDRQDLLLCGVYAQREAASGNMKHARRIFDMALTSICGLPKELQDNSPLLYLWYAESEVANSSGSSRETESSSRAMHILCYLGSGLAYVPYSSQPSSMQILRARQGFREKLKKIQSLWSHGVTDDQSAALVCSAALFEELTNDLSGAVEILEHMFSSVLPGRRSQSHQLEILFNYYVRMLQRHQDDLTLSKLWNPISEGMQLYPLSPELYQALIDICNHRMTSHRLRMMFDDYSRKTPSVVVWLFALSYELSRGGSLHRIRGLFERALAQDTLNSSVILWRCYIAYEIDIAHNPSAARRIYFRAINACPWSKKLWLDGFGKLSTVLTAKEMSDLQEVMRDKELNIRTDIYEILLLQG</sequence>
<comment type="subcellular location">
    <subcellularLocation>
        <location evidence="1">Nucleus</location>
    </subcellularLocation>
</comment>
<feature type="compositionally biased region" description="Basic and acidic residues" evidence="4">
    <location>
        <begin position="83"/>
        <end position="92"/>
    </location>
</feature>
<dbReference type="Proteomes" id="UP000824890">
    <property type="component" value="Unassembled WGS sequence"/>
</dbReference>
<evidence type="ECO:0000313" key="5">
    <source>
        <dbReference type="EMBL" id="KAH0842061.1"/>
    </source>
</evidence>
<dbReference type="InterPro" id="IPR003107">
    <property type="entry name" value="HAT"/>
</dbReference>
<keyword evidence="3" id="KW-0539">Nucleus</keyword>
<evidence type="ECO:0000256" key="2">
    <source>
        <dbReference type="ARBA" id="ARBA00009265"/>
    </source>
</evidence>
<dbReference type="PANTHER" id="PTHR13471">
    <property type="entry name" value="TETRATRICOPEPTIDE-LIKE HELICAL"/>
    <property type="match status" value="1"/>
</dbReference>
<dbReference type="SMART" id="SM00386">
    <property type="entry name" value="HAT"/>
    <property type="match status" value="9"/>
</dbReference>
<evidence type="ECO:0000313" key="6">
    <source>
        <dbReference type="Proteomes" id="UP000824890"/>
    </source>
</evidence>
<comment type="caution">
    <text evidence="5">The sequence shown here is derived from an EMBL/GenBank/DDBJ whole genome shotgun (WGS) entry which is preliminary data.</text>
</comment>
<dbReference type="Pfam" id="PF08424">
    <property type="entry name" value="NRDE-2"/>
    <property type="match status" value="2"/>
</dbReference>
<dbReference type="SUPFAM" id="SSF48452">
    <property type="entry name" value="TPR-like"/>
    <property type="match status" value="1"/>
</dbReference>
<evidence type="ECO:0008006" key="7">
    <source>
        <dbReference type="Google" id="ProtNLM"/>
    </source>
</evidence>
<feature type="non-terminal residue" evidence="5">
    <location>
        <position position="1"/>
    </location>
</feature>
<feature type="compositionally biased region" description="Acidic residues" evidence="4">
    <location>
        <begin position="1320"/>
        <end position="1333"/>
    </location>
</feature>
<reference evidence="5 6" key="1">
    <citation type="submission" date="2021-05" db="EMBL/GenBank/DDBJ databases">
        <title>Genome Assembly of Synthetic Allotetraploid Brassica napus Reveals Homoeologous Exchanges between Subgenomes.</title>
        <authorList>
            <person name="Davis J.T."/>
        </authorList>
    </citation>
    <scope>NUCLEOTIDE SEQUENCE [LARGE SCALE GENOMIC DNA]</scope>
    <source>
        <strain evidence="6">cv. Da-Ae</strain>
        <tissue evidence="5">Seedling</tissue>
    </source>
</reference>
<feature type="region of interest" description="Disordered" evidence="4">
    <location>
        <begin position="820"/>
        <end position="875"/>
    </location>
</feature>
<dbReference type="Gene3D" id="1.25.40.10">
    <property type="entry name" value="Tetratricopeptide repeat domain"/>
    <property type="match status" value="4"/>
</dbReference>
<feature type="region of interest" description="Disordered" evidence="4">
    <location>
        <begin position="1307"/>
        <end position="1333"/>
    </location>
</feature>
<dbReference type="EMBL" id="JAGKQM010002939">
    <property type="protein sequence ID" value="KAH0842061.1"/>
    <property type="molecule type" value="Genomic_DNA"/>
</dbReference>
<proteinExistence type="inferred from homology"/>
<dbReference type="InterPro" id="IPR013633">
    <property type="entry name" value="NRDE-2"/>
</dbReference>
<dbReference type="InterPro" id="IPR011990">
    <property type="entry name" value="TPR-like_helical_dom_sf"/>
</dbReference>
<organism evidence="5 6">
    <name type="scientific">Brassica napus</name>
    <name type="common">Rape</name>
    <dbReference type="NCBI Taxonomy" id="3708"/>
    <lineage>
        <taxon>Eukaryota</taxon>
        <taxon>Viridiplantae</taxon>
        <taxon>Streptophyta</taxon>
        <taxon>Embryophyta</taxon>
        <taxon>Tracheophyta</taxon>
        <taxon>Spermatophyta</taxon>
        <taxon>Magnoliopsida</taxon>
        <taxon>eudicotyledons</taxon>
        <taxon>Gunneridae</taxon>
        <taxon>Pentapetalae</taxon>
        <taxon>rosids</taxon>
        <taxon>malvids</taxon>
        <taxon>Brassicales</taxon>
        <taxon>Brassicaceae</taxon>
        <taxon>Brassiceae</taxon>
        <taxon>Brassica</taxon>
    </lineage>
</organism>
<feature type="compositionally biased region" description="Acidic residues" evidence="4">
    <location>
        <begin position="855"/>
        <end position="867"/>
    </location>
</feature>
<evidence type="ECO:0000256" key="1">
    <source>
        <dbReference type="ARBA" id="ARBA00004123"/>
    </source>
</evidence>